<gene>
    <name evidence="2" type="ORF">LCGC14_1202210</name>
</gene>
<reference evidence="2" key="1">
    <citation type="journal article" date="2015" name="Nature">
        <title>Complex archaea that bridge the gap between prokaryotes and eukaryotes.</title>
        <authorList>
            <person name="Spang A."/>
            <person name="Saw J.H."/>
            <person name="Jorgensen S.L."/>
            <person name="Zaremba-Niedzwiedzka K."/>
            <person name="Martijn J."/>
            <person name="Lind A.E."/>
            <person name="van Eijk R."/>
            <person name="Schleper C."/>
            <person name="Guy L."/>
            <person name="Ettema T.J."/>
        </authorList>
    </citation>
    <scope>NUCLEOTIDE SEQUENCE</scope>
</reference>
<accession>A0A0F9M3T6</accession>
<comment type="caution">
    <text evidence="2">The sequence shown here is derived from an EMBL/GenBank/DDBJ whole genome shotgun (WGS) entry which is preliminary data.</text>
</comment>
<organism evidence="2">
    <name type="scientific">marine sediment metagenome</name>
    <dbReference type="NCBI Taxonomy" id="412755"/>
    <lineage>
        <taxon>unclassified sequences</taxon>
        <taxon>metagenomes</taxon>
        <taxon>ecological metagenomes</taxon>
    </lineage>
</organism>
<feature type="non-terminal residue" evidence="2">
    <location>
        <position position="1"/>
    </location>
</feature>
<feature type="region of interest" description="Disordered" evidence="1">
    <location>
        <begin position="1"/>
        <end position="23"/>
    </location>
</feature>
<evidence type="ECO:0000256" key="1">
    <source>
        <dbReference type="SAM" id="MobiDB-lite"/>
    </source>
</evidence>
<name>A0A0F9M3T6_9ZZZZ</name>
<evidence type="ECO:0000313" key="2">
    <source>
        <dbReference type="EMBL" id="KKM94041.1"/>
    </source>
</evidence>
<proteinExistence type="predicted"/>
<dbReference type="EMBL" id="LAZR01006189">
    <property type="protein sequence ID" value="KKM94041.1"/>
    <property type="molecule type" value="Genomic_DNA"/>
</dbReference>
<sequence length="23" mass="2704">SITEMNIDDFQDKVTHKQKGKIK</sequence>
<protein>
    <submittedName>
        <fullName evidence="2">Uncharacterized protein</fullName>
    </submittedName>
</protein>
<dbReference type="AlphaFoldDB" id="A0A0F9M3T6"/>